<evidence type="ECO:0000313" key="5">
    <source>
        <dbReference type="Proteomes" id="UP000254467"/>
    </source>
</evidence>
<dbReference type="EC" id="2.7.1.6" evidence="4"/>
<keyword evidence="4" id="KW-0418">Kinase</keyword>
<dbReference type="InterPro" id="IPR020568">
    <property type="entry name" value="Ribosomal_Su5_D2-typ_SF"/>
</dbReference>
<name>A0A376CJK6_9CORY</name>
<evidence type="ECO:0000256" key="2">
    <source>
        <dbReference type="ARBA" id="ARBA00022840"/>
    </source>
</evidence>
<evidence type="ECO:0000259" key="3">
    <source>
        <dbReference type="Pfam" id="PF10509"/>
    </source>
</evidence>
<dbReference type="InterPro" id="IPR014721">
    <property type="entry name" value="Ribsml_uS5_D2-typ_fold_subgr"/>
</dbReference>
<keyword evidence="4" id="KW-0808">Transferase</keyword>
<reference evidence="4 5" key="1">
    <citation type="submission" date="2018-06" db="EMBL/GenBank/DDBJ databases">
        <authorList>
            <consortium name="Pathogen Informatics"/>
            <person name="Doyle S."/>
        </authorList>
    </citation>
    <scope>NUCLEOTIDE SEQUENCE [LARGE SCALE GENOMIC DNA]</scope>
    <source>
        <strain evidence="4 5">NCTC11862</strain>
    </source>
</reference>
<evidence type="ECO:0000256" key="1">
    <source>
        <dbReference type="ARBA" id="ARBA00022741"/>
    </source>
</evidence>
<accession>A0A376CJK6</accession>
<protein>
    <submittedName>
        <fullName evidence="4">Galactokinase</fullName>
        <ecNumber evidence="4">2.7.1.6</ecNumber>
    </submittedName>
</protein>
<dbReference type="InterPro" id="IPR019539">
    <property type="entry name" value="GalKase_N"/>
</dbReference>
<gene>
    <name evidence="4" type="primary">galK</name>
    <name evidence="4" type="ORF">NCTC11862_00250</name>
</gene>
<dbReference type="RefSeq" id="WP_018580676.1">
    <property type="nucleotide sequence ID" value="NZ_LDYD01000006.1"/>
</dbReference>
<keyword evidence="2" id="KW-0067">ATP-binding</keyword>
<keyword evidence="1" id="KW-0547">Nucleotide-binding</keyword>
<feature type="domain" description="Galactokinase N-terminal" evidence="3">
    <location>
        <begin position="18"/>
        <end position="65"/>
    </location>
</feature>
<dbReference type="OrthoDB" id="4427597at2"/>
<dbReference type="SUPFAM" id="SSF54211">
    <property type="entry name" value="Ribosomal protein S5 domain 2-like"/>
    <property type="match status" value="1"/>
</dbReference>
<dbReference type="Gene3D" id="3.30.230.10">
    <property type="match status" value="1"/>
</dbReference>
<organism evidence="4 5">
    <name type="scientific">Corynebacterium pilosum</name>
    <dbReference type="NCBI Taxonomy" id="35756"/>
    <lineage>
        <taxon>Bacteria</taxon>
        <taxon>Bacillati</taxon>
        <taxon>Actinomycetota</taxon>
        <taxon>Actinomycetes</taxon>
        <taxon>Mycobacteriales</taxon>
        <taxon>Corynebacteriaceae</taxon>
        <taxon>Corynebacterium</taxon>
    </lineage>
</organism>
<evidence type="ECO:0000313" key="4">
    <source>
        <dbReference type="EMBL" id="STC68495.1"/>
    </source>
</evidence>
<dbReference type="GO" id="GO:0004335">
    <property type="term" value="F:galactokinase activity"/>
    <property type="evidence" value="ECO:0007669"/>
    <property type="project" value="UniProtKB-EC"/>
</dbReference>
<sequence>MPLWSAPDTSPADRVTATHQELTGTAPTQIADAPATWLLIGENVDHYGGVTIVGLSDLRAAVAFSARDDDTLRVTFRTANGTELNDETTLAAIAERATARHSDPDAEPEPVLEELGIATRFGGIINTLMSRQMLTRDTPGLNITVESDIPLGAGLGAMYAADVALALALLADNDDIDEAPLRSRIAEVCTQAVDQYSSMPVLRARHTTALRGKGETVSVIDYADGSVTQAPHPERAGVDVFAVAKDLGKADDSQAKVIADRRTFITKACQNFGTDSLRSIPDATPRTVEWLEAVRQVKGTEGMPTVDEAKAWLEFSENETLRALAVAKALRSRNTKDLFHLLDTPYHTHGLETPDELVQLMSLRGAVAARPAAAGMSQAVIAFTPIQKSKNFAADLADDGFHVFPIARGQVAGLVDKP</sequence>
<proteinExistence type="predicted"/>
<dbReference type="AlphaFoldDB" id="A0A376CJK6"/>
<dbReference type="EMBL" id="UFXQ01000001">
    <property type="protein sequence ID" value="STC68495.1"/>
    <property type="molecule type" value="Genomic_DNA"/>
</dbReference>
<dbReference type="STRING" id="35756.GCA_001044155_01525"/>
<dbReference type="PRINTS" id="PR00959">
    <property type="entry name" value="MEVGALKINASE"/>
</dbReference>
<keyword evidence="5" id="KW-1185">Reference proteome</keyword>
<dbReference type="Pfam" id="PF10509">
    <property type="entry name" value="GalKase_gal_bdg"/>
    <property type="match status" value="1"/>
</dbReference>
<dbReference type="Proteomes" id="UP000254467">
    <property type="component" value="Unassembled WGS sequence"/>
</dbReference>